<dbReference type="GO" id="GO:0046872">
    <property type="term" value="F:metal ion binding"/>
    <property type="evidence" value="ECO:0007669"/>
    <property type="project" value="UniProtKB-KW"/>
</dbReference>
<dbReference type="RefSeq" id="WP_103923082.1">
    <property type="nucleotide sequence ID" value="NZ_FNVR01000001.1"/>
</dbReference>
<dbReference type="InterPro" id="IPR007516">
    <property type="entry name" value="Co_F420_Hydgase/DH_bsu_N"/>
</dbReference>
<evidence type="ECO:0000313" key="8">
    <source>
        <dbReference type="EMBL" id="SEF48101.1"/>
    </source>
</evidence>
<keyword evidence="5" id="KW-0411">Iron-sulfur</keyword>
<organism evidence="8 9">
    <name type="scientific">Algoriphagus boritolerans DSM 17298 = JCM 18970</name>
    <dbReference type="NCBI Taxonomy" id="1120964"/>
    <lineage>
        <taxon>Bacteria</taxon>
        <taxon>Pseudomonadati</taxon>
        <taxon>Bacteroidota</taxon>
        <taxon>Cytophagia</taxon>
        <taxon>Cytophagales</taxon>
        <taxon>Cyclobacteriaceae</taxon>
        <taxon>Algoriphagus</taxon>
    </lineage>
</organism>
<name>A0A1H5SE35_9BACT</name>
<dbReference type="STRING" id="1120964.GCA_001313265_02323"/>
<dbReference type="AlphaFoldDB" id="A0A1H5SE35"/>
<keyword evidence="9" id="KW-1185">Reference proteome</keyword>
<dbReference type="Proteomes" id="UP000236736">
    <property type="component" value="Unassembled WGS sequence"/>
</dbReference>
<feature type="domain" description="Coenzyme F420 hydrogenase/dehydrogenase beta subunit N-terminal" evidence="6">
    <location>
        <begin position="94"/>
        <end position="165"/>
    </location>
</feature>
<dbReference type="EMBL" id="FNVR01000001">
    <property type="protein sequence ID" value="SEF48101.1"/>
    <property type="molecule type" value="Genomic_DNA"/>
</dbReference>
<dbReference type="GO" id="GO:0051536">
    <property type="term" value="F:iron-sulfur cluster binding"/>
    <property type="evidence" value="ECO:0007669"/>
    <property type="project" value="UniProtKB-KW"/>
</dbReference>
<dbReference type="PANTHER" id="PTHR31332">
    <property type="entry name" value="7-HYDROXYMETHYL CHLOROPHYLL A REDUCTASE, CHLOROPLASTIC"/>
    <property type="match status" value="1"/>
</dbReference>
<evidence type="ECO:0000259" key="7">
    <source>
        <dbReference type="Pfam" id="PF04432"/>
    </source>
</evidence>
<dbReference type="GO" id="GO:0052592">
    <property type="term" value="F:oxidoreductase activity, acting on CH or CH2 groups, with an iron-sulfur protein as acceptor"/>
    <property type="evidence" value="ECO:0007669"/>
    <property type="project" value="TreeGrafter"/>
</dbReference>
<feature type="domain" description="Coenzyme F420 hydrogenase/dehydrogenase beta subunit C-terminal" evidence="7">
    <location>
        <begin position="174"/>
        <end position="337"/>
    </location>
</feature>
<keyword evidence="2" id="KW-0479">Metal-binding</keyword>
<proteinExistence type="predicted"/>
<protein>
    <submittedName>
        <fullName evidence="8">Coenzyme F420-reducing hydrogenase, beta subunit</fullName>
    </submittedName>
</protein>
<dbReference type="Pfam" id="PF04432">
    <property type="entry name" value="FrhB_FdhB_C"/>
    <property type="match status" value="1"/>
</dbReference>
<comment type="cofactor">
    <cofactor evidence="1">
        <name>FAD</name>
        <dbReference type="ChEBI" id="CHEBI:57692"/>
    </cofactor>
</comment>
<evidence type="ECO:0000256" key="5">
    <source>
        <dbReference type="ARBA" id="ARBA00023014"/>
    </source>
</evidence>
<evidence type="ECO:0000256" key="1">
    <source>
        <dbReference type="ARBA" id="ARBA00001974"/>
    </source>
</evidence>
<evidence type="ECO:0000313" key="9">
    <source>
        <dbReference type="Proteomes" id="UP000236736"/>
    </source>
</evidence>
<dbReference type="PANTHER" id="PTHR31332:SF6">
    <property type="entry name" value="FORMATE DEHYDROGENASE SUBUNIT BETA"/>
    <property type="match status" value="1"/>
</dbReference>
<dbReference type="InterPro" id="IPR045220">
    <property type="entry name" value="FRHB/FDHB/HCAR-like"/>
</dbReference>
<evidence type="ECO:0000256" key="3">
    <source>
        <dbReference type="ARBA" id="ARBA00023002"/>
    </source>
</evidence>
<keyword evidence="4" id="KW-0408">Iron</keyword>
<reference evidence="9" key="1">
    <citation type="submission" date="2016-10" db="EMBL/GenBank/DDBJ databases">
        <authorList>
            <person name="Varghese N."/>
            <person name="Submissions S."/>
        </authorList>
    </citation>
    <scope>NUCLEOTIDE SEQUENCE [LARGE SCALE GENOMIC DNA]</scope>
    <source>
        <strain evidence="9">DSM 17298</strain>
    </source>
</reference>
<evidence type="ECO:0000256" key="4">
    <source>
        <dbReference type="ARBA" id="ARBA00023004"/>
    </source>
</evidence>
<evidence type="ECO:0000256" key="2">
    <source>
        <dbReference type="ARBA" id="ARBA00022723"/>
    </source>
</evidence>
<dbReference type="InterPro" id="IPR007525">
    <property type="entry name" value="FrhB_FdhB_C"/>
</dbReference>
<dbReference type="Pfam" id="PF04422">
    <property type="entry name" value="FrhB_FdhB_N"/>
    <property type="match status" value="1"/>
</dbReference>
<dbReference type="OrthoDB" id="9813230at2"/>
<evidence type="ECO:0000259" key="6">
    <source>
        <dbReference type="Pfam" id="PF04422"/>
    </source>
</evidence>
<accession>A0A1H5SE35</accession>
<sequence length="439" mass="49962">MKASITDLVANGLCTGCGICTSESAGALEMKWNEDGFLIPVHNGQKYDMERTVKLCPFNPSPDDSIKDEDVLSLKYLKDTTQYDDRVGRFLNTYVGYSNQFRSTSSSGGIATYVFKQLLILNIVDYIYIVKEDNGSYSYQLFNNIEEIESVSKTRYIPVTMESLFKQINCLDGKIGISGVACFVKAIRLKQHYHPDLYQKIPFLVGIICGGWKSSFFSDFLSQTAGIQNEYSEQEYRIKDPKSLASDYSYGAKDDLGNFHSIKMAKVGDMWGTGLFKSRACDFCTDVMTELADISLGDAWLPEYRNDGLGNNIIVTRSKMADLIISNGISSGELKVSFISTGKIIQSQLPSFAHRQDAIKFRLNISNFKGHLTPYIRKRVLKSISLAYSLVQIQRERTRYRSFKYWKESKNSNVFIDKINFDLKLLKYLTKIYHRLRNL</sequence>
<gene>
    <name evidence="8" type="ORF">SAMN03080598_00380</name>
</gene>
<keyword evidence="3" id="KW-0560">Oxidoreductase</keyword>